<dbReference type="RefSeq" id="WP_304562192.1">
    <property type="nucleotide sequence ID" value="NZ_JAUQSZ010000011.1"/>
</dbReference>
<comment type="caution">
    <text evidence="1">The sequence shown here is derived from an EMBL/GenBank/DDBJ whole genome shotgun (WGS) entry which is preliminary data.</text>
</comment>
<evidence type="ECO:0000313" key="1">
    <source>
        <dbReference type="EMBL" id="MDO7843731.1"/>
    </source>
</evidence>
<accession>A0ABT9A1M5</accession>
<proteinExistence type="predicted"/>
<reference evidence="1" key="1">
    <citation type="submission" date="2023-07" db="EMBL/GenBank/DDBJ databases">
        <authorList>
            <person name="Kim M.K."/>
        </authorList>
    </citation>
    <scope>NUCLEOTIDE SEQUENCE</scope>
    <source>
        <strain evidence="1">CA1-15</strain>
    </source>
</reference>
<sequence length="113" mass="12144">MRTYNVVISDTAGTSMNVRLRLPFVSTFASSATSTWHGDGGKIMYAHGSCDTTKEDGWKPTTVRLAVNHLSGLQLHGFFDSIGLHNASGSGYLYSQWAGGTMLPGELSWADAD</sequence>
<keyword evidence="2" id="KW-1185">Reference proteome</keyword>
<protein>
    <submittedName>
        <fullName evidence="1">Uncharacterized protein</fullName>
    </submittedName>
</protein>
<organism evidence="1 2">
    <name type="scientific">Sphingomonas immobilis</name>
    <dbReference type="NCBI Taxonomy" id="3063997"/>
    <lineage>
        <taxon>Bacteria</taxon>
        <taxon>Pseudomonadati</taxon>
        <taxon>Pseudomonadota</taxon>
        <taxon>Alphaproteobacteria</taxon>
        <taxon>Sphingomonadales</taxon>
        <taxon>Sphingomonadaceae</taxon>
        <taxon>Sphingomonas</taxon>
    </lineage>
</organism>
<dbReference type="EMBL" id="JAUQSZ010000011">
    <property type="protein sequence ID" value="MDO7843731.1"/>
    <property type="molecule type" value="Genomic_DNA"/>
</dbReference>
<name>A0ABT9A1M5_9SPHN</name>
<evidence type="ECO:0000313" key="2">
    <source>
        <dbReference type="Proteomes" id="UP001176468"/>
    </source>
</evidence>
<dbReference type="Proteomes" id="UP001176468">
    <property type="component" value="Unassembled WGS sequence"/>
</dbReference>
<gene>
    <name evidence="1" type="ORF">Q5H94_15470</name>
</gene>